<sequence length="111" mass="12048">MSIVLSPTRPPRADFPLILDVDVLGSRVVGFYVHRDCSLVEVIFNAATTAFGTGPWPAILPSVIRGAVRSGPGGLRGWTSRWDQGMWEEIVELAGRESEVPTWKAVLSCPA</sequence>
<gene>
    <name evidence="1" type="ORF">Q9L58_006664</name>
</gene>
<dbReference type="EMBL" id="JBBBZM010000095">
    <property type="protein sequence ID" value="KAL0634416.1"/>
    <property type="molecule type" value="Genomic_DNA"/>
</dbReference>
<name>A0ABR3GEM2_9PEZI</name>
<evidence type="ECO:0000313" key="1">
    <source>
        <dbReference type="EMBL" id="KAL0634416.1"/>
    </source>
</evidence>
<keyword evidence="2" id="KW-1185">Reference proteome</keyword>
<dbReference type="Proteomes" id="UP001447188">
    <property type="component" value="Unassembled WGS sequence"/>
</dbReference>
<accession>A0ABR3GEM2</accession>
<reference evidence="1 2" key="1">
    <citation type="submission" date="2024-02" db="EMBL/GenBank/DDBJ databases">
        <title>Discinaceae phylogenomics.</title>
        <authorList>
            <person name="Dirks A.C."/>
            <person name="James T.Y."/>
        </authorList>
    </citation>
    <scope>NUCLEOTIDE SEQUENCE [LARGE SCALE GENOMIC DNA]</scope>
    <source>
        <strain evidence="1 2">ACD0624</strain>
    </source>
</reference>
<proteinExistence type="predicted"/>
<protein>
    <submittedName>
        <fullName evidence="1">Uncharacterized protein</fullName>
    </submittedName>
</protein>
<organism evidence="1 2">
    <name type="scientific">Discina gigas</name>
    <dbReference type="NCBI Taxonomy" id="1032678"/>
    <lineage>
        <taxon>Eukaryota</taxon>
        <taxon>Fungi</taxon>
        <taxon>Dikarya</taxon>
        <taxon>Ascomycota</taxon>
        <taxon>Pezizomycotina</taxon>
        <taxon>Pezizomycetes</taxon>
        <taxon>Pezizales</taxon>
        <taxon>Discinaceae</taxon>
        <taxon>Discina</taxon>
    </lineage>
</organism>
<evidence type="ECO:0000313" key="2">
    <source>
        <dbReference type="Proteomes" id="UP001447188"/>
    </source>
</evidence>
<comment type="caution">
    <text evidence="1">The sequence shown here is derived from an EMBL/GenBank/DDBJ whole genome shotgun (WGS) entry which is preliminary data.</text>
</comment>